<dbReference type="PROSITE" id="PS00893">
    <property type="entry name" value="NUDIX_BOX"/>
    <property type="match status" value="1"/>
</dbReference>
<feature type="domain" description="Nudix hydrolase" evidence="4">
    <location>
        <begin position="1"/>
        <end position="118"/>
    </location>
</feature>
<dbReference type="Proteomes" id="UP000036608">
    <property type="component" value="Chromosome"/>
</dbReference>
<dbReference type="InterPro" id="IPR015797">
    <property type="entry name" value="NUDIX_hydrolase-like_dom_sf"/>
</dbReference>
<gene>
    <name evidence="5" type="ORF">AA957_02095</name>
</gene>
<dbReference type="PANTHER" id="PTHR43046">
    <property type="entry name" value="GDP-MANNOSE MANNOSYL HYDROLASE"/>
    <property type="match status" value="1"/>
</dbReference>
<comment type="cofactor">
    <cofactor evidence="1">
        <name>Mg(2+)</name>
        <dbReference type="ChEBI" id="CHEBI:18420"/>
    </cofactor>
</comment>
<organism evidence="5 6">
    <name type="scientific">Pseudomonas trivialis</name>
    <dbReference type="NCBI Taxonomy" id="200450"/>
    <lineage>
        <taxon>Bacteria</taxon>
        <taxon>Pseudomonadati</taxon>
        <taxon>Pseudomonadota</taxon>
        <taxon>Gammaproteobacteria</taxon>
        <taxon>Pseudomonadales</taxon>
        <taxon>Pseudomonadaceae</taxon>
        <taxon>Pseudomonas</taxon>
    </lineage>
</organism>
<dbReference type="GO" id="GO:0016787">
    <property type="term" value="F:hydrolase activity"/>
    <property type="evidence" value="ECO:0007669"/>
    <property type="project" value="UniProtKB-KW"/>
</dbReference>
<evidence type="ECO:0000256" key="1">
    <source>
        <dbReference type="ARBA" id="ARBA00001946"/>
    </source>
</evidence>
<accession>A0A0H5AK27</accession>
<protein>
    <submittedName>
        <fullName evidence="5">NUDIX hydrolase</fullName>
    </submittedName>
</protein>
<reference evidence="6" key="2">
    <citation type="submission" date="2015-05" db="EMBL/GenBank/DDBJ databases">
        <authorList>
            <person name="Swarnkar M.K."/>
            <person name="Vyas P."/>
            <person name="Rahi P."/>
            <person name="Thakur R."/>
            <person name="Thakur N."/>
            <person name="Singh A.K."/>
            <person name="Gulati A."/>
        </authorList>
    </citation>
    <scope>NUCLEOTIDE SEQUENCE [LARGE SCALE GENOMIC DNA]</scope>
    <source>
        <strain evidence="6">745</strain>
    </source>
</reference>
<dbReference type="Gene3D" id="3.90.79.10">
    <property type="entry name" value="Nucleoside Triphosphate Pyrophosphohydrolase"/>
    <property type="match status" value="1"/>
</dbReference>
<dbReference type="AlphaFoldDB" id="A0A0H5AK27"/>
<dbReference type="EMBL" id="CP011507">
    <property type="protein sequence ID" value="AKS10085.1"/>
    <property type="molecule type" value="Genomic_DNA"/>
</dbReference>
<dbReference type="InterPro" id="IPR020476">
    <property type="entry name" value="Nudix_hydrolase"/>
</dbReference>
<reference evidence="5 6" key="1">
    <citation type="journal article" date="2015" name="Genome Announc.">
        <title>Complete Genome Sequence of the Rhizobacterium Pseudomonas trivialis Strain IHBB745 with Multiple Plant Growth-Promoting Activities and Tolerance to Desiccation and Alkalinity.</title>
        <authorList>
            <person name="Gulati A."/>
            <person name="Swarnkar M.K."/>
            <person name="Vyas P."/>
            <person name="Rahi P."/>
            <person name="Thakur R."/>
            <person name="Thakur N."/>
            <person name="Singh A.K."/>
        </authorList>
    </citation>
    <scope>NUCLEOTIDE SEQUENCE [LARGE SCALE GENOMIC DNA]</scope>
    <source>
        <strain evidence="6">745</strain>
    </source>
</reference>
<dbReference type="CDD" id="cd04667">
    <property type="entry name" value="NUDIX_Hydrolase"/>
    <property type="match status" value="1"/>
</dbReference>
<evidence type="ECO:0000256" key="2">
    <source>
        <dbReference type="ARBA" id="ARBA00022801"/>
    </source>
</evidence>
<name>A0A0H5AK27_9PSED</name>
<dbReference type="PRINTS" id="PR00502">
    <property type="entry name" value="NUDIXFAMILY"/>
</dbReference>
<keyword evidence="2 3" id="KW-0378">Hydrolase</keyword>
<dbReference type="InterPro" id="IPR000086">
    <property type="entry name" value="NUDIX_hydrolase_dom"/>
</dbReference>
<comment type="similarity">
    <text evidence="3">Belongs to the Nudix hydrolase family.</text>
</comment>
<proteinExistence type="inferred from homology"/>
<dbReference type="PROSITE" id="PS51462">
    <property type="entry name" value="NUDIX"/>
    <property type="match status" value="1"/>
</dbReference>
<dbReference type="InterPro" id="IPR020084">
    <property type="entry name" value="NUDIX_hydrolase_CS"/>
</dbReference>
<dbReference type="PANTHER" id="PTHR43046:SF14">
    <property type="entry name" value="MUTT_NUDIX FAMILY PROTEIN"/>
    <property type="match status" value="1"/>
</dbReference>
<evidence type="ECO:0000256" key="3">
    <source>
        <dbReference type="RuleBase" id="RU003476"/>
    </source>
</evidence>
<evidence type="ECO:0000259" key="4">
    <source>
        <dbReference type="PROSITE" id="PS51462"/>
    </source>
</evidence>
<dbReference type="RefSeq" id="WP_049713355.1">
    <property type="nucleotide sequence ID" value="NZ_CP011507.1"/>
</dbReference>
<dbReference type="PATRIC" id="fig|200450.3.peg.448"/>
<evidence type="ECO:0000313" key="6">
    <source>
        <dbReference type="Proteomes" id="UP000036608"/>
    </source>
</evidence>
<dbReference type="SUPFAM" id="SSF55811">
    <property type="entry name" value="Nudix"/>
    <property type="match status" value="1"/>
</dbReference>
<dbReference type="KEGG" id="ptv:AA957_02095"/>
<evidence type="ECO:0000313" key="5">
    <source>
        <dbReference type="EMBL" id="AKS10085.1"/>
    </source>
</evidence>
<sequence length="120" mass="13702">MKIRATVICEHKGHILFVRKARSKWALPGGKVERNERPVGAAERELEEETGLNVDGLLYLQELKARDTVHHVFEASVVNIADAKPCNEIIDCQWHPYAAMEELDTTDATRHIVKSFLRRL</sequence>
<dbReference type="OrthoDB" id="9791228at2"/>
<dbReference type="Pfam" id="PF00293">
    <property type="entry name" value="NUDIX"/>
    <property type="match status" value="1"/>
</dbReference>